<reference evidence="2 3" key="1">
    <citation type="journal article" date="2018" name="Nat. Ecol. Evol.">
        <title>Genomic signatures of mitonuclear coevolution across populations of Tigriopus californicus.</title>
        <authorList>
            <person name="Barreto F.S."/>
            <person name="Watson E.T."/>
            <person name="Lima T.G."/>
            <person name="Willett C.S."/>
            <person name="Edmands S."/>
            <person name="Li W."/>
            <person name="Burton R.S."/>
        </authorList>
    </citation>
    <scope>NUCLEOTIDE SEQUENCE [LARGE SCALE GENOMIC DNA]</scope>
    <source>
        <strain evidence="2 3">San Diego</strain>
    </source>
</reference>
<feature type="region of interest" description="Disordered" evidence="1">
    <location>
        <begin position="52"/>
        <end position="83"/>
    </location>
</feature>
<accession>A0A553NVH0</accession>
<gene>
    <name evidence="2" type="ORF">TCAL_03035</name>
</gene>
<proteinExistence type="predicted"/>
<feature type="region of interest" description="Disordered" evidence="1">
    <location>
        <begin position="1"/>
        <end position="20"/>
    </location>
</feature>
<protein>
    <submittedName>
        <fullName evidence="2">Uncharacterized protein</fullName>
    </submittedName>
</protein>
<organism evidence="2 3">
    <name type="scientific">Tigriopus californicus</name>
    <name type="common">Marine copepod</name>
    <dbReference type="NCBI Taxonomy" id="6832"/>
    <lineage>
        <taxon>Eukaryota</taxon>
        <taxon>Metazoa</taxon>
        <taxon>Ecdysozoa</taxon>
        <taxon>Arthropoda</taxon>
        <taxon>Crustacea</taxon>
        <taxon>Multicrustacea</taxon>
        <taxon>Hexanauplia</taxon>
        <taxon>Copepoda</taxon>
        <taxon>Harpacticoida</taxon>
        <taxon>Harpacticidae</taxon>
        <taxon>Tigriopus</taxon>
    </lineage>
</organism>
<feature type="compositionally biased region" description="Polar residues" evidence="1">
    <location>
        <begin position="66"/>
        <end position="77"/>
    </location>
</feature>
<evidence type="ECO:0000313" key="2">
    <source>
        <dbReference type="EMBL" id="TRY69431.1"/>
    </source>
</evidence>
<dbReference type="EMBL" id="VCGU01000010">
    <property type="protein sequence ID" value="TRY69431.1"/>
    <property type="molecule type" value="Genomic_DNA"/>
</dbReference>
<evidence type="ECO:0000256" key="1">
    <source>
        <dbReference type="SAM" id="MobiDB-lite"/>
    </source>
</evidence>
<sequence>MEISKEIFQSPSKKRNDSRDCSQSTLKFLPIHSIFNLKARMFTSLITRRFDPPLRQASPMTPSPTPSLARSPSQMTLRDSPVPSTARERVVTTILQLLIAIRSQSSPSMKKNLELVGEKSPQLFPESELIEATFHEFFDGHKFEGGYDSHQNDRMDDGEDLLKTLYFGFPIDEELKTLGVDDGKLVQLTINRDL</sequence>
<comment type="caution">
    <text evidence="2">The sequence shown here is derived from an EMBL/GenBank/DDBJ whole genome shotgun (WGS) entry which is preliminary data.</text>
</comment>
<dbReference type="AlphaFoldDB" id="A0A553NVH0"/>
<feature type="non-terminal residue" evidence="2">
    <location>
        <position position="194"/>
    </location>
</feature>
<dbReference type="Proteomes" id="UP000318571">
    <property type="component" value="Chromosome 1"/>
</dbReference>
<keyword evidence="3" id="KW-1185">Reference proteome</keyword>
<evidence type="ECO:0000313" key="3">
    <source>
        <dbReference type="Proteomes" id="UP000318571"/>
    </source>
</evidence>
<name>A0A553NVH0_TIGCA</name>